<evidence type="ECO:0000256" key="6">
    <source>
        <dbReference type="SAM" id="MobiDB-lite"/>
    </source>
</evidence>
<comment type="caution">
    <text evidence="9">The sequence shown here is derived from an EMBL/GenBank/DDBJ whole genome shotgun (WGS) entry which is preliminary data.</text>
</comment>
<evidence type="ECO:0000256" key="5">
    <source>
        <dbReference type="ARBA" id="ARBA00023136"/>
    </source>
</evidence>
<keyword evidence="5 7" id="KW-0472">Membrane</keyword>
<dbReference type="GO" id="GO:0005886">
    <property type="term" value="C:plasma membrane"/>
    <property type="evidence" value="ECO:0007669"/>
    <property type="project" value="UniProtKB-SubCell"/>
</dbReference>
<dbReference type="EMBL" id="VSSQ01035622">
    <property type="protein sequence ID" value="MPM87898.1"/>
    <property type="molecule type" value="Genomic_DNA"/>
</dbReference>
<feature type="domain" description="Cardiolipin synthase N-terminal" evidence="8">
    <location>
        <begin position="13"/>
        <end position="57"/>
    </location>
</feature>
<evidence type="ECO:0000256" key="7">
    <source>
        <dbReference type="SAM" id="Phobius"/>
    </source>
</evidence>
<evidence type="ECO:0000313" key="9">
    <source>
        <dbReference type="EMBL" id="MPM87898.1"/>
    </source>
</evidence>
<gene>
    <name evidence="9" type="ORF">SDC9_134998</name>
</gene>
<proteinExistence type="predicted"/>
<dbReference type="InterPro" id="IPR027379">
    <property type="entry name" value="CLS_N"/>
</dbReference>
<evidence type="ECO:0000259" key="8">
    <source>
        <dbReference type="Pfam" id="PF13396"/>
    </source>
</evidence>
<keyword evidence="4 7" id="KW-1133">Transmembrane helix</keyword>
<feature type="compositionally biased region" description="Basic and acidic residues" evidence="6">
    <location>
        <begin position="68"/>
        <end position="85"/>
    </location>
</feature>
<dbReference type="Pfam" id="PF13396">
    <property type="entry name" value="PLDc_N"/>
    <property type="match status" value="1"/>
</dbReference>
<reference evidence="9" key="1">
    <citation type="submission" date="2019-08" db="EMBL/GenBank/DDBJ databases">
        <authorList>
            <person name="Kucharzyk K."/>
            <person name="Murdoch R.W."/>
            <person name="Higgins S."/>
            <person name="Loffler F."/>
        </authorList>
    </citation>
    <scope>NUCLEOTIDE SEQUENCE</scope>
</reference>
<evidence type="ECO:0000256" key="1">
    <source>
        <dbReference type="ARBA" id="ARBA00004651"/>
    </source>
</evidence>
<evidence type="ECO:0000256" key="2">
    <source>
        <dbReference type="ARBA" id="ARBA00022475"/>
    </source>
</evidence>
<organism evidence="9">
    <name type="scientific">bioreactor metagenome</name>
    <dbReference type="NCBI Taxonomy" id="1076179"/>
    <lineage>
        <taxon>unclassified sequences</taxon>
        <taxon>metagenomes</taxon>
        <taxon>ecological metagenomes</taxon>
    </lineage>
</organism>
<feature type="region of interest" description="Disordered" evidence="6">
    <location>
        <begin position="64"/>
        <end position="85"/>
    </location>
</feature>
<comment type="subcellular location">
    <subcellularLocation>
        <location evidence="1">Cell membrane</location>
        <topology evidence="1">Multi-pass membrane protein</topology>
    </subcellularLocation>
</comment>
<protein>
    <recommendedName>
        <fullName evidence="8">Cardiolipin synthase N-terminal domain-containing protein</fullName>
    </recommendedName>
</protein>
<name>A0A645DFT9_9ZZZZ</name>
<feature type="transmembrane region" description="Helical" evidence="7">
    <location>
        <begin position="34"/>
        <end position="55"/>
    </location>
</feature>
<accession>A0A645DFT9</accession>
<keyword evidence="2" id="KW-1003">Cell membrane</keyword>
<evidence type="ECO:0000256" key="4">
    <source>
        <dbReference type="ARBA" id="ARBA00022989"/>
    </source>
</evidence>
<keyword evidence="3 7" id="KW-0812">Transmembrane</keyword>
<evidence type="ECO:0000256" key="3">
    <source>
        <dbReference type="ARBA" id="ARBA00022692"/>
    </source>
</evidence>
<dbReference type="AlphaFoldDB" id="A0A645DFT9"/>
<sequence length="85" mass="9593">MMRYLPILIAIMLTIYCITDLAQTEPVKVNFMPKWMWFVAIVVLPFVGPLAWLIFGRGSFGNGGGGGRDPHDQAPDNDPEFLRRL</sequence>